<dbReference type="Gene3D" id="3.30.1360.60">
    <property type="entry name" value="Glucose permease domain IIB"/>
    <property type="match status" value="1"/>
</dbReference>
<keyword evidence="3 8" id="KW-0808">Transferase</keyword>
<evidence type="ECO:0000256" key="3">
    <source>
        <dbReference type="ARBA" id="ARBA00022679"/>
    </source>
</evidence>
<evidence type="ECO:0000256" key="4">
    <source>
        <dbReference type="ARBA" id="ARBA00022683"/>
    </source>
</evidence>
<dbReference type="PANTHER" id="PTHR30009:SF20">
    <property type="entry name" value="PTS SYSTEM GLUCOSE-SPECIFIC EIICB COMPONENT-RELATED"/>
    <property type="match status" value="1"/>
</dbReference>
<keyword evidence="9" id="KW-1185">Reference proteome</keyword>
<dbReference type="NCBIfam" id="TIGR00826">
    <property type="entry name" value="EIIB_glc"/>
    <property type="match status" value="1"/>
</dbReference>
<evidence type="ECO:0000256" key="2">
    <source>
        <dbReference type="ARBA" id="ARBA00022597"/>
    </source>
</evidence>
<dbReference type="GO" id="GO:0016740">
    <property type="term" value="F:transferase activity"/>
    <property type="evidence" value="ECO:0007669"/>
    <property type="project" value="UniProtKB-KW"/>
</dbReference>
<organism evidence="8 9">
    <name type="scientific">Pseudaeromonas sharmana</name>
    <dbReference type="NCBI Taxonomy" id="328412"/>
    <lineage>
        <taxon>Bacteria</taxon>
        <taxon>Pseudomonadati</taxon>
        <taxon>Pseudomonadota</taxon>
        <taxon>Gammaproteobacteria</taxon>
        <taxon>Aeromonadales</taxon>
        <taxon>Aeromonadaceae</taxon>
        <taxon>Pseudaeromonas</taxon>
    </lineage>
</organism>
<evidence type="ECO:0000313" key="9">
    <source>
        <dbReference type="Proteomes" id="UP001595692"/>
    </source>
</evidence>
<comment type="caution">
    <text evidence="8">The sequence shown here is derived from an EMBL/GenBank/DDBJ whole genome shotgun (WGS) entry which is preliminary data.</text>
</comment>
<feature type="domain" description="PTS EIIB type-1" evidence="7">
    <location>
        <begin position="29"/>
        <end position="110"/>
    </location>
</feature>
<dbReference type="InterPro" id="IPR050429">
    <property type="entry name" value="PTS_Glucose_EIICBA"/>
</dbReference>
<dbReference type="PANTHER" id="PTHR30009">
    <property type="entry name" value="CYTOCHROME C-TYPE SYNTHESIS PROTEIN AND PTS TRANSMEMBRANE COMPONENT"/>
    <property type="match status" value="1"/>
</dbReference>
<name>A0ABV8CIA3_9GAMM</name>
<dbReference type="RefSeq" id="WP_377149838.1">
    <property type="nucleotide sequence ID" value="NZ_JBHSAF010000001.1"/>
</dbReference>
<dbReference type="EC" id="2.7.1.-" evidence="8"/>
<keyword evidence="2" id="KW-0762">Sugar transport</keyword>
<proteinExistence type="predicted"/>
<evidence type="ECO:0000313" key="8">
    <source>
        <dbReference type="EMBL" id="MFC3911962.1"/>
    </source>
</evidence>
<dbReference type="CDD" id="cd00212">
    <property type="entry name" value="PTS_IIB_glc"/>
    <property type="match status" value="1"/>
</dbReference>
<dbReference type="SUPFAM" id="SSF55604">
    <property type="entry name" value="Glucose permease domain IIB"/>
    <property type="match status" value="1"/>
</dbReference>
<evidence type="ECO:0000256" key="5">
    <source>
        <dbReference type="ARBA" id="ARBA00022777"/>
    </source>
</evidence>
<dbReference type="InterPro" id="IPR018113">
    <property type="entry name" value="PTrfase_EIIB_Cys"/>
</dbReference>
<keyword evidence="5" id="KW-0418">Kinase</keyword>
<gene>
    <name evidence="8" type="ORF">ACFOSS_00580</name>
</gene>
<evidence type="ECO:0000256" key="1">
    <source>
        <dbReference type="ARBA" id="ARBA00022448"/>
    </source>
</evidence>
<dbReference type="InterPro" id="IPR036878">
    <property type="entry name" value="Glu_permease_IIB"/>
</dbReference>
<reference evidence="9" key="1">
    <citation type="journal article" date="2019" name="Int. J. Syst. Evol. Microbiol.">
        <title>The Global Catalogue of Microorganisms (GCM) 10K type strain sequencing project: providing services to taxonomists for standard genome sequencing and annotation.</title>
        <authorList>
            <consortium name="The Broad Institute Genomics Platform"/>
            <consortium name="The Broad Institute Genome Sequencing Center for Infectious Disease"/>
            <person name="Wu L."/>
            <person name="Ma J."/>
        </authorList>
    </citation>
    <scope>NUCLEOTIDE SEQUENCE [LARGE SCALE GENOMIC DNA]</scope>
    <source>
        <strain evidence="9">CCUG 54939</strain>
    </source>
</reference>
<keyword evidence="1" id="KW-0813">Transport</keyword>
<keyword evidence="4" id="KW-0598">Phosphotransferase system</keyword>
<dbReference type="EMBL" id="JBHSAF010000001">
    <property type="protein sequence ID" value="MFC3911962.1"/>
    <property type="molecule type" value="Genomic_DNA"/>
</dbReference>
<evidence type="ECO:0000256" key="6">
    <source>
        <dbReference type="PROSITE-ProRule" id="PRU00421"/>
    </source>
</evidence>
<dbReference type="PROSITE" id="PS51098">
    <property type="entry name" value="PTS_EIIB_TYPE_1"/>
    <property type="match status" value="1"/>
</dbReference>
<evidence type="ECO:0000259" key="7">
    <source>
        <dbReference type="PROSITE" id="PS51098"/>
    </source>
</evidence>
<dbReference type="Pfam" id="PF00367">
    <property type="entry name" value="PTS_EIIB"/>
    <property type="match status" value="1"/>
</dbReference>
<feature type="active site" description="Phosphocysteine intermediate; for EIIB activity" evidence="6">
    <location>
        <position position="51"/>
    </location>
</feature>
<dbReference type="InterPro" id="IPR001996">
    <property type="entry name" value="PTS_IIB_1"/>
</dbReference>
<sequence>MRDIREYKQVLLELLGKKASPRQSPAEADPTALALMEALGGKDNIFSLDACLTRLRVEVKVLGLVNHDKLQKLGALGVVIVGHEVQAIFGKRSDSLRQDLERWFGLDHLAP</sequence>
<dbReference type="Proteomes" id="UP001595692">
    <property type="component" value="Unassembled WGS sequence"/>
</dbReference>
<accession>A0ABV8CIA3</accession>
<protein>
    <submittedName>
        <fullName evidence="8">Glucose PTS transporter subunit EIIB</fullName>
        <ecNumber evidence="8">2.7.1.-</ecNumber>
    </submittedName>
</protein>